<dbReference type="InterPro" id="IPR004871">
    <property type="entry name" value="RSE1/DDB1/CPSF1_C"/>
</dbReference>
<evidence type="ECO:0000256" key="1">
    <source>
        <dbReference type="SAM" id="MobiDB-lite"/>
    </source>
</evidence>
<feature type="region of interest" description="Disordered" evidence="1">
    <location>
        <begin position="114"/>
        <end position="185"/>
    </location>
</feature>
<proteinExistence type="predicted"/>
<evidence type="ECO:0000259" key="2">
    <source>
        <dbReference type="Pfam" id="PF03178"/>
    </source>
</evidence>
<feature type="domain" description="RSE1/DDB1/CPSF1 C-terminal" evidence="2">
    <location>
        <begin position="2"/>
        <end position="51"/>
    </location>
</feature>
<dbReference type="OrthoDB" id="433457at2759"/>
<gene>
    <name evidence="3" type="ORF">PXEA_LOCUS27038</name>
</gene>
<comment type="caution">
    <text evidence="3">The sequence shown here is derived from an EMBL/GenBank/DDBJ whole genome shotgun (WGS) entry which is preliminary data.</text>
</comment>
<accession>A0A448XCH5</accession>
<dbReference type="AlphaFoldDB" id="A0A448XCH5"/>
<feature type="compositionally biased region" description="Low complexity" evidence="1">
    <location>
        <begin position="157"/>
        <end position="173"/>
    </location>
</feature>
<keyword evidence="4" id="KW-1185">Reference proteome</keyword>
<protein>
    <recommendedName>
        <fullName evidence="2">RSE1/DDB1/CPSF1 C-terminal domain-containing protein</fullName>
    </recommendedName>
</protein>
<sequence length="258" mass="27286">MFLQIGKHRKPRWTTCIEILDDEHFLASETDCNIFVVSCDAAASTTASRVPMLRALLVSESPATAVVAPSTSVYLAASTGAPTSGICAGLPNAGVSAPTENLVHSAPSTWAMDIQSPLTGRSNSASGDNSIPLPTSGTSSGLTFAGDGSTRSRPPLSASHTAASSSSSDAAAARPTGKPSLSATSVNETRRLQDYIVVCSFERHHTFTLILTPPSFLISVSLLFREIRLPYPLFTYFTRILPKHLSYSRRYSPSPAPG</sequence>
<evidence type="ECO:0000313" key="3">
    <source>
        <dbReference type="EMBL" id="VEL33598.1"/>
    </source>
</evidence>
<dbReference type="EMBL" id="CAAALY010246062">
    <property type="protein sequence ID" value="VEL33598.1"/>
    <property type="molecule type" value="Genomic_DNA"/>
</dbReference>
<dbReference type="Pfam" id="PF03178">
    <property type="entry name" value="CPSF_A"/>
    <property type="match status" value="1"/>
</dbReference>
<dbReference type="GO" id="GO:0005634">
    <property type="term" value="C:nucleus"/>
    <property type="evidence" value="ECO:0007669"/>
    <property type="project" value="InterPro"/>
</dbReference>
<evidence type="ECO:0000313" key="4">
    <source>
        <dbReference type="Proteomes" id="UP000784294"/>
    </source>
</evidence>
<dbReference type="InterPro" id="IPR015943">
    <property type="entry name" value="WD40/YVTN_repeat-like_dom_sf"/>
</dbReference>
<dbReference type="Proteomes" id="UP000784294">
    <property type="component" value="Unassembled WGS sequence"/>
</dbReference>
<dbReference type="Gene3D" id="2.130.10.10">
    <property type="entry name" value="YVTN repeat-like/Quinoprotein amine dehydrogenase"/>
    <property type="match status" value="1"/>
</dbReference>
<dbReference type="GO" id="GO:0003676">
    <property type="term" value="F:nucleic acid binding"/>
    <property type="evidence" value="ECO:0007669"/>
    <property type="project" value="InterPro"/>
</dbReference>
<reference evidence="3" key="1">
    <citation type="submission" date="2018-11" db="EMBL/GenBank/DDBJ databases">
        <authorList>
            <consortium name="Pathogen Informatics"/>
        </authorList>
    </citation>
    <scope>NUCLEOTIDE SEQUENCE</scope>
</reference>
<organism evidence="3 4">
    <name type="scientific">Protopolystoma xenopodis</name>
    <dbReference type="NCBI Taxonomy" id="117903"/>
    <lineage>
        <taxon>Eukaryota</taxon>
        <taxon>Metazoa</taxon>
        <taxon>Spiralia</taxon>
        <taxon>Lophotrochozoa</taxon>
        <taxon>Platyhelminthes</taxon>
        <taxon>Monogenea</taxon>
        <taxon>Polyopisthocotylea</taxon>
        <taxon>Polystomatidea</taxon>
        <taxon>Polystomatidae</taxon>
        <taxon>Protopolystoma</taxon>
    </lineage>
</organism>
<name>A0A448XCH5_9PLAT</name>
<feature type="compositionally biased region" description="Polar residues" evidence="1">
    <location>
        <begin position="116"/>
        <end position="142"/>
    </location>
</feature>